<gene>
    <name evidence="1" type="ORF">SAMN04488557_3208</name>
</gene>
<dbReference type="EMBL" id="FPCH01000003">
    <property type="protein sequence ID" value="SFV37525.1"/>
    <property type="molecule type" value="Genomic_DNA"/>
</dbReference>
<proteinExistence type="predicted"/>
<evidence type="ECO:0000313" key="2">
    <source>
        <dbReference type="Proteomes" id="UP000199423"/>
    </source>
</evidence>
<dbReference type="Proteomes" id="UP000199423">
    <property type="component" value="Unassembled WGS sequence"/>
</dbReference>
<name>A0A1I7NSD4_9HYPH</name>
<dbReference type="AlphaFoldDB" id="A0A1I7NSD4"/>
<accession>A0A1I7NSD4</accession>
<organism evidence="1 2">
    <name type="scientific">Hyphomicrobium facile</name>
    <dbReference type="NCBI Taxonomy" id="51670"/>
    <lineage>
        <taxon>Bacteria</taxon>
        <taxon>Pseudomonadati</taxon>
        <taxon>Pseudomonadota</taxon>
        <taxon>Alphaproteobacteria</taxon>
        <taxon>Hyphomicrobiales</taxon>
        <taxon>Hyphomicrobiaceae</taxon>
        <taxon>Hyphomicrobium</taxon>
    </lineage>
</organism>
<reference evidence="2" key="1">
    <citation type="submission" date="2016-10" db="EMBL/GenBank/DDBJ databases">
        <authorList>
            <person name="Varghese N."/>
            <person name="Submissions S."/>
        </authorList>
    </citation>
    <scope>NUCLEOTIDE SEQUENCE [LARGE SCALE GENOMIC DNA]</scope>
    <source>
        <strain evidence="2">DSM 1565</strain>
    </source>
</reference>
<sequence>MVAAHREPDLPHWVNRINQQRRHWRGQPLHFTDLDERAKLRATRFIGKLPLRCFTLISHKGNMINYRNVRAERAADLRVYSDDATSFTIEPRRKLWYSHMVLKALLERATEWCLARSHRDYGEPRPVAITIAQRGGFYLDRFKTYLEKDRRNLAAGTNTLPRNLAWPVVDLDLITTAPASNVAGLQLADIVSGSFSRAVDERRFHSCDTRFVANLGWRIARKGKGRRIAGWGVTGLPWNLWEANLSADQEKLFRMFGYDDEKLVRPGPILPED</sequence>
<evidence type="ECO:0000313" key="1">
    <source>
        <dbReference type="EMBL" id="SFV37525.1"/>
    </source>
</evidence>
<dbReference type="Pfam" id="PF12686">
    <property type="entry name" value="DUF3800"/>
    <property type="match status" value="1"/>
</dbReference>
<protein>
    <submittedName>
        <fullName evidence="1">Uncharacterized protein</fullName>
    </submittedName>
</protein>
<dbReference type="STRING" id="51670.SAMN04488557_3208"/>
<dbReference type="InterPro" id="IPR024524">
    <property type="entry name" value="DUF3800"/>
</dbReference>
<keyword evidence="2" id="KW-1185">Reference proteome</keyword>